<dbReference type="GeneID" id="66075697"/>
<organism evidence="2 3">
    <name type="scientific">Marasmius oreades</name>
    <name type="common">fairy-ring Marasmius</name>
    <dbReference type="NCBI Taxonomy" id="181124"/>
    <lineage>
        <taxon>Eukaryota</taxon>
        <taxon>Fungi</taxon>
        <taxon>Dikarya</taxon>
        <taxon>Basidiomycota</taxon>
        <taxon>Agaricomycotina</taxon>
        <taxon>Agaricomycetes</taxon>
        <taxon>Agaricomycetidae</taxon>
        <taxon>Agaricales</taxon>
        <taxon>Marasmiineae</taxon>
        <taxon>Marasmiaceae</taxon>
        <taxon>Marasmius</taxon>
    </lineage>
</organism>
<evidence type="ECO:0000313" key="3">
    <source>
        <dbReference type="Proteomes" id="UP001049176"/>
    </source>
</evidence>
<feature type="region of interest" description="Disordered" evidence="1">
    <location>
        <begin position="1"/>
        <end position="49"/>
    </location>
</feature>
<sequence length="132" mass="14602">METCISQLSTTPNANPASKQEPPPTIIPYECPTTPSTARHRHQSNEYNTTPVALSFEKRTEVAFFSSGRYIGGLQAEEFLETFLPYQNPSARRLKFEIPEISARPHAKCCFTTVGKQAIRPSTRGLASTGRG</sequence>
<dbReference type="AlphaFoldDB" id="A0A9P8AA34"/>
<dbReference type="Proteomes" id="UP001049176">
    <property type="component" value="Chromosome 3"/>
</dbReference>
<evidence type="ECO:0000256" key="1">
    <source>
        <dbReference type="SAM" id="MobiDB-lite"/>
    </source>
</evidence>
<dbReference type="EMBL" id="CM032183">
    <property type="protein sequence ID" value="KAG7095937.1"/>
    <property type="molecule type" value="Genomic_DNA"/>
</dbReference>
<feature type="compositionally biased region" description="Polar residues" evidence="1">
    <location>
        <begin position="1"/>
        <end position="18"/>
    </location>
</feature>
<keyword evidence="3" id="KW-1185">Reference proteome</keyword>
<protein>
    <submittedName>
        <fullName evidence="2">Uncharacterized protein</fullName>
    </submittedName>
</protein>
<accession>A0A9P8AA34</accession>
<evidence type="ECO:0000313" key="2">
    <source>
        <dbReference type="EMBL" id="KAG7095937.1"/>
    </source>
</evidence>
<dbReference type="KEGG" id="more:E1B28_006621"/>
<comment type="caution">
    <text evidence="2">The sequence shown here is derived from an EMBL/GenBank/DDBJ whole genome shotgun (WGS) entry which is preliminary data.</text>
</comment>
<proteinExistence type="predicted"/>
<reference evidence="2" key="1">
    <citation type="journal article" date="2021" name="Genome Biol. Evol.">
        <title>The assembled and annotated genome of the fairy-ring fungus Marasmius oreades.</title>
        <authorList>
            <person name="Hiltunen M."/>
            <person name="Ament-Velasquez S.L."/>
            <person name="Johannesson H."/>
        </authorList>
    </citation>
    <scope>NUCLEOTIDE SEQUENCE</scope>
    <source>
        <strain evidence="2">03SP1</strain>
    </source>
</reference>
<name>A0A9P8AA34_9AGAR</name>
<gene>
    <name evidence="2" type="ORF">E1B28_006621</name>
</gene>
<dbReference type="RefSeq" id="XP_043012407.1">
    <property type="nucleotide sequence ID" value="XM_043151312.1"/>
</dbReference>